<dbReference type="PROSITE" id="PS50937">
    <property type="entry name" value="HTH_MERR_2"/>
    <property type="match status" value="1"/>
</dbReference>
<evidence type="ECO:0000256" key="1">
    <source>
        <dbReference type="ARBA" id="ARBA00023125"/>
    </source>
</evidence>
<accession>A0ABV8FPQ9</accession>
<organism evidence="3 4">
    <name type="scientific">Nocardiopsis sediminis</name>
    <dbReference type="NCBI Taxonomy" id="1778267"/>
    <lineage>
        <taxon>Bacteria</taxon>
        <taxon>Bacillati</taxon>
        <taxon>Actinomycetota</taxon>
        <taxon>Actinomycetes</taxon>
        <taxon>Streptosporangiales</taxon>
        <taxon>Nocardiopsidaceae</taxon>
        <taxon>Nocardiopsis</taxon>
    </lineage>
</organism>
<dbReference type="InterPro" id="IPR047057">
    <property type="entry name" value="MerR_fam"/>
</dbReference>
<evidence type="ECO:0000313" key="4">
    <source>
        <dbReference type="Proteomes" id="UP001595847"/>
    </source>
</evidence>
<comment type="caution">
    <text evidence="3">The sequence shown here is derived from an EMBL/GenBank/DDBJ whole genome shotgun (WGS) entry which is preliminary data.</text>
</comment>
<dbReference type="PANTHER" id="PTHR30204">
    <property type="entry name" value="REDOX-CYCLING DRUG-SENSING TRANSCRIPTIONAL ACTIVATOR SOXR"/>
    <property type="match status" value="1"/>
</dbReference>
<evidence type="ECO:0000259" key="2">
    <source>
        <dbReference type="PROSITE" id="PS50937"/>
    </source>
</evidence>
<feature type="domain" description="HTH merR-type" evidence="2">
    <location>
        <begin position="2"/>
        <end position="71"/>
    </location>
</feature>
<dbReference type="Gene3D" id="1.10.1660.10">
    <property type="match status" value="1"/>
</dbReference>
<keyword evidence="1" id="KW-0238">DNA-binding</keyword>
<protein>
    <submittedName>
        <fullName evidence="3">MerR family transcriptional regulator</fullName>
    </submittedName>
</protein>
<dbReference type="SUPFAM" id="SSF46955">
    <property type="entry name" value="Putative DNA-binding domain"/>
    <property type="match status" value="1"/>
</dbReference>
<dbReference type="Proteomes" id="UP001595847">
    <property type="component" value="Unassembled WGS sequence"/>
</dbReference>
<keyword evidence="4" id="KW-1185">Reference proteome</keyword>
<evidence type="ECO:0000313" key="3">
    <source>
        <dbReference type="EMBL" id="MFC3997283.1"/>
    </source>
</evidence>
<reference evidence="4" key="1">
    <citation type="journal article" date="2019" name="Int. J. Syst. Evol. Microbiol.">
        <title>The Global Catalogue of Microorganisms (GCM) 10K type strain sequencing project: providing services to taxonomists for standard genome sequencing and annotation.</title>
        <authorList>
            <consortium name="The Broad Institute Genomics Platform"/>
            <consortium name="The Broad Institute Genome Sequencing Center for Infectious Disease"/>
            <person name="Wu L."/>
            <person name="Ma J."/>
        </authorList>
    </citation>
    <scope>NUCLEOTIDE SEQUENCE [LARGE SCALE GENOMIC DNA]</scope>
    <source>
        <strain evidence="4">TBRC 1826</strain>
    </source>
</reference>
<dbReference type="PRINTS" id="PR00040">
    <property type="entry name" value="HTHMERR"/>
</dbReference>
<dbReference type="Pfam" id="PF13411">
    <property type="entry name" value="MerR_1"/>
    <property type="match status" value="1"/>
</dbReference>
<dbReference type="InterPro" id="IPR009061">
    <property type="entry name" value="DNA-bd_dom_put_sf"/>
</dbReference>
<dbReference type="RefSeq" id="WP_378534127.1">
    <property type="nucleotide sequence ID" value="NZ_JBHSBH010000010.1"/>
</dbReference>
<proteinExistence type="predicted"/>
<name>A0ABV8FPQ9_9ACTN</name>
<dbReference type="EMBL" id="JBHSBH010000010">
    <property type="protein sequence ID" value="MFC3997283.1"/>
    <property type="molecule type" value="Genomic_DNA"/>
</dbReference>
<dbReference type="PANTHER" id="PTHR30204:SF93">
    <property type="entry name" value="HTH MERR-TYPE DOMAIN-CONTAINING PROTEIN"/>
    <property type="match status" value="1"/>
</dbReference>
<sequence length="250" mass="27376">MAWSTRALAELAGTTVNTIRHYHRLGLLDEPERRFNGYKQYGVPELVRLLRIRRLVELGVPLSQIGEAGADGAGTPDMLRALDAELAASIERQQRARADIAAILSDSASADGPAGFEPFASRLSEADSSMIHIYTQLYDEEALSDVRRMIEADTDTIGDDINALPADADEETRQRLAERLASSIAQNLIDYPWLSDPAAHLAKSEHVTQQTFIEAVTELYNPAQVDVLGRAGSLAHERLRAAREAGDDAE</sequence>
<dbReference type="InterPro" id="IPR000551">
    <property type="entry name" value="MerR-type_HTH_dom"/>
</dbReference>
<dbReference type="CDD" id="cd00592">
    <property type="entry name" value="HTH_MerR-like"/>
    <property type="match status" value="1"/>
</dbReference>
<gene>
    <name evidence="3" type="ORF">ACFOVU_15230</name>
</gene>
<dbReference type="SMART" id="SM00422">
    <property type="entry name" value="HTH_MERR"/>
    <property type="match status" value="1"/>
</dbReference>